<proteinExistence type="predicted"/>
<dbReference type="OrthoDB" id="663842at2"/>
<protein>
    <submittedName>
        <fullName evidence="1">Uncharacterized protein</fullName>
    </submittedName>
</protein>
<name>A0A1I0RXT8_9FLAO</name>
<reference evidence="2" key="1">
    <citation type="submission" date="2016-10" db="EMBL/GenBank/DDBJ databases">
        <authorList>
            <person name="Varghese N."/>
            <person name="Submissions S."/>
        </authorList>
    </citation>
    <scope>NUCLEOTIDE SEQUENCE [LARGE SCALE GENOMIC DNA]</scope>
    <source>
        <strain evidence="2">DSM 17724</strain>
    </source>
</reference>
<organism evidence="1 2">
    <name type="scientific">Chryseobacterium wanjuense</name>
    <dbReference type="NCBI Taxonomy" id="356305"/>
    <lineage>
        <taxon>Bacteria</taxon>
        <taxon>Pseudomonadati</taxon>
        <taxon>Bacteroidota</taxon>
        <taxon>Flavobacteriia</taxon>
        <taxon>Flavobacteriales</taxon>
        <taxon>Weeksellaceae</taxon>
        <taxon>Chryseobacterium group</taxon>
        <taxon>Chryseobacterium</taxon>
    </lineage>
</organism>
<evidence type="ECO:0000313" key="1">
    <source>
        <dbReference type="EMBL" id="SEW45684.1"/>
    </source>
</evidence>
<accession>A0A1I0RXT8</accession>
<evidence type="ECO:0000313" key="2">
    <source>
        <dbReference type="Proteomes" id="UP000199469"/>
    </source>
</evidence>
<dbReference type="Proteomes" id="UP000199469">
    <property type="component" value="Unassembled WGS sequence"/>
</dbReference>
<dbReference type="RefSeq" id="WP_089794566.1">
    <property type="nucleotide sequence ID" value="NZ_FOIU01000002.1"/>
</dbReference>
<keyword evidence="2" id="KW-1185">Reference proteome</keyword>
<dbReference type="EMBL" id="FOIU01000002">
    <property type="protein sequence ID" value="SEW45684.1"/>
    <property type="molecule type" value="Genomic_DNA"/>
</dbReference>
<dbReference type="AlphaFoldDB" id="A0A1I0RXT8"/>
<dbReference type="STRING" id="356305.SAMN05421841_3362"/>
<gene>
    <name evidence="1" type="ORF">SAMN05421841_3362</name>
</gene>
<sequence length="158" mass="17592">MKLILSLITAFLFFFQNDLDALRYSYAKANSSAANTAAFINVAEKQTGSDPITLGYKAAAKIMEAKIAKQNRKQLVKTGATNLESIIKANPNNIELRVIRLSVQENIPKIVGYRGSLKDDKAFILNNYSKQNIAMKNYVKRFAAQSKTITEAERATLK</sequence>